<evidence type="ECO:0000313" key="4">
    <source>
        <dbReference type="Proteomes" id="UP000517916"/>
    </source>
</evidence>
<keyword evidence="1 3" id="KW-0238">DNA-binding</keyword>
<dbReference type="SUPFAM" id="SSF46955">
    <property type="entry name" value="Putative DNA-binding domain"/>
    <property type="match status" value="1"/>
</dbReference>
<dbReference type="InterPro" id="IPR000551">
    <property type="entry name" value="MerR-type_HTH_dom"/>
</dbReference>
<dbReference type="GO" id="GO:0003677">
    <property type="term" value="F:DNA binding"/>
    <property type="evidence" value="ECO:0007669"/>
    <property type="project" value="UniProtKB-KW"/>
</dbReference>
<dbReference type="PANTHER" id="PTHR30204">
    <property type="entry name" value="REDOX-CYCLING DRUG-SENSING TRANSCRIPTIONAL ACTIVATOR SOXR"/>
    <property type="match status" value="1"/>
</dbReference>
<dbReference type="RefSeq" id="WP_025360924.1">
    <property type="nucleotide sequence ID" value="NZ_BAAABQ010000009.1"/>
</dbReference>
<evidence type="ECO:0000313" key="3">
    <source>
        <dbReference type="EMBL" id="MBA8926353.1"/>
    </source>
</evidence>
<proteinExistence type="predicted"/>
<sequence>MSEYRVDDLARAAGTTVGNVRVYQDRGLLPPPVRQGRVAIYSEAHLARLRIIVNMLARGYTFAQIKEILAAWESGRDLAEVLGLEQALTEPWSDEVPTTVSAAELVREFGKYATPDNVRRALRLGVLQRRGLHFVVLSPRLLQAGRELIAAGVPVPAVLDLAERLRESLDGVAGLFLDMVSRHVLDPHGEKWVPSKEEIPELTALTGRLRPLAQSAVSATLALAMTAELANLLDERFGSLLREQP</sequence>
<evidence type="ECO:0000256" key="1">
    <source>
        <dbReference type="ARBA" id="ARBA00023125"/>
    </source>
</evidence>
<organism evidence="3 4">
    <name type="scientific">Kutzneria viridogrisea</name>
    <dbReference type="NCBI Taxonomy" id="47990"/>
    <lineage>
        <taxon>Bacteria</taxon>
        <taxon>Bacillati</taxon>
        <taxon>Actinomycetota</taxon>
        <taxon>Actinomycetes</taxon>
        <taxon>Pseudonocardiales</taxon>
        <taxon>Pseudonocardiaceae</taxon>
        <taxon>Kutzneria</taxon>
    </lineage>
</organism>
<dbReference type="SMART" id="SM00422">
    <property type="entry name" value="HTH_MERR"/>
    <property type="match status" value="1"/>
</dbReference>
<feature type="domain" description="HTH merR-type" evidence="2">
    <location>
        <begin position="3"/>
        <end position="71"/>
    </location>
</feature>
<accession>A0ABR6BHI8</accession>
<protein>
    <submittedName>
        <fullName evidence="3">DNA-binding transcriptional MerR regulator</fullName>
    </submittedName>
</protein>
<comment type="caution">
    <text evidence="3">The sequence shown here is derived from an EMBL/GenBank/DDBJ whole genome shotgun (WGS) entry which is preliminary data.</text>
</comment>
<dbReference type="Pfam" id="PF13411">
    <property type="entry name" value="MerR_1"/>
    <property type="match status" value="1"/>
</dbReference>
<evidence type="ECO:0000259" key="2">
    <source>
        <dbReference type="PROSITE" id="PS50937"/>
    </source>
</evidence>
<dbReference type="Proteomes" id="UP000517916">
    <property type="component" value="Unassembled WGS sequence"/>
</dbReference>
<name>A0ABR6BHI8_9PSEU</name>
<dbReference type="PANTHER" id="PTHR30204:SF93">
    <property type="entry name" value="HTH MERR-TYPE DOMAIN-CONTAINING PROTEIN"/>
    <property type="match status" value="1"/>
</dbReference>
<dbReference type="InterPro" id="IPR047057">
    <property type="entry name" value="MerR_fam"/>
</dbReference>
<gene>
    <name evidence="3" type="ORF">BC739_003552</name>
</gene>
<dbReference type="CDD" id="cd04778">
    <property type="entry name" value="HTH_MerR-like_sg2"/>
    <property type="match status" value="1"/>
</dbReference>
<dbReference type="EMBL" id="JACJID010000002">
    <property type="protein sequence ID" value="MBA8926353.1"/>
    <property type="molecule type" value="Genomic_DNA"/>
</dbReference>
<keyword evidence="4" id="KW-1185">Reference proteome</keyword>
<dbReference type="PROSITE" id="PS50937">
    <property type="entry name" value="HTH_MERR_2"/>
    <property type="match status" value="1"/>
</dbReference>
<dbReference type="Gene3D" id="1.10.1660.10">
    <property type="match status" value="1"/>
</dbReference>
<dbReference type="PRINTS" id="PR00040">
    <property type="entry name" value="HTHMERR"/>
</dbReference>
<dbReference type="InterPro" id="IPR009061">
    <property type="entry name" value="DNA-bd_dom_put_sf"/>
</dbReference>
<reference evidence="3 4" key="1">
    <citation type="submission" date="2020-08" db="EMBL/GenBank/DDBJ databases">
        <title>Genomic Encyclopedia of Archaeal and Bacterial Type Strains, Phase II (KMG-II): from individual species to whole genera.</title>
        <authorList>
            <person name="Goeker M."/>
        </authorList>
    </citation>
    <scope>NUCLEOTIDE SEQUENCE [LARGE SCALE GENOMIC DNA]</scope>
    <source>
        <strain evidence="3 4">DSM 43850</strain>
    </source>
</reference>